<evidence type="ECO:0000313" key="13">
    <source>
        <dbReference type="EMBL" id="MBC3297417.1"/>
    </source>
</evidence>
<keyword evidence="6 10" id="KW-0812">Transmembrane</keyword>
<dbReference type="Gene3D" id="2.60.40.2610">
    <property type="entry name" value="Outer membrane usher protein FimD, plug domain"/>
    <property type="match status" value="1"/>
</dbReference>
<keyword evidence="3 10" id="KW-0813">Transport</keyword>
<dbReference type="Gene3D" id="3.10.20.410">
    <property type="match status" value="1"/>
</dbReference>
<dbReference type="EMBL" id="JABWQF010000033">
    <property type="protein sequence ID" value="MBC3297417.1"/>
    <property type="molecule type" value="Genomic_DNA"/>
</dbReference>
<evidence type="ECO:0000256" key="8">
    <source>
        <dbReference type="ARBA" id="ARBA00023136"/>
    </source>
</evidence>
<dbReference type="InterPro" id="IPR037224">
    <property type="entry name" value="PapC_N_sf"/>
</dbReference>
<evidence type="ECO:0000256" key="9">
    <source>
        <dbReference type="ARBA" id="ARBA00023237"/>
    </source>
</evidence>
<organism evidence="13">
    <name type="scientific">Pseudomonas tritici</name>
    <dbReference type="NCBI Taxonomy" id="2745518"/>
    <lineage>
        <taxon>Bacteria</taxon>
        <taxon>Pseudomonadati</taxon>
        <taxon>Pseudomonadota</taxon>
        <taxon>Gammaproteobacteria</taxon>
        <taxon>Pseudomonadales</taxon>
        <taxon>Pseudomonadaceae</taxon>
        <taxon>Pseudomonas</taxon>
    </lineage>
</organism>
<dbReference type="GO" id="GO:0015473">
    <property type="term" value="F:fimbrial usher porin activity"/>
    <property type="evidence" value="ECO:0007669"/>
    <property type="project" value="InterPro"/>
</dbReference>
<evidence type="ECO:0000256" key="10">
    <source>
        <dbReference type="RuleBase" id="RU003884"/>
    </source>
</evidence>
<keyword evidence="4" id="KW-1134">Transmembrane beta strand</keyword>
<evidence type="ECO:0000256" key="3">
    <source>
        <dbReference type="ARBA" id="ARBA00022448"/>
    </source>
</evidence>
<dbReference type="PROSITE" id="PS01151">
    <property type="entry name" value="FIMBRIAL_USHER"/>
    <property type="match status" value="1"/>
</dbReference>
<keyword evidence="5 10" id="KW-1029">Fimbrium biogenesis</keyword>
<dbReference type="InterPro" id="IPR025949">
    <property type="entry name" value="PapC-like_C"/>
</dbReference>
<dbReference type="InterPro" id="IPR042186">
    <property type="entry name" value="FimD_plug_dom"/>
</dbReference>
<dbReference type="Gene3D" id="2.60.40.3110">
    <property type="match status" value="1"/>
</dbReference>
<dbReference type="PANTHER" id="PTHR30451:SF21">
    <property type="entry name" value="FIMBRIAL USHER DOMAIN-CONTAINING PROTEIN YDET-RELATED"/>
    <property type="match status" value="1"/>
</dbReference>
<dbReference type="Gene3D" id="2.60.40.2070">
    <property type="match status" value="1"/>
</dbReference>
<keyword evidence="8 10" id="KW-0472">Membrane</keyword>
<dbReference type="Pfam" id="PF00577">
    <property type="entry name" value="Usher"/>
    <property type="match status" value="1"/>
</dbReference>
<protein>
    <submittedName>
        <fullName evidence="13">Fimbrial biogenesis outer membrane usher protein</fullName>
    </submittedName>
</protein>
<dbReference type="InterPro" id="IPR025885">
    <property type="entry name" value="PapC_N"/>
</dbReference>
<evidence type="ECO:0000259" key="11">
    <source>
        <dbReference type="Pfam" id="PF13953"/>
    </source>
</evidence>
<evidence type="ECO:0000259" key="12">
    <source>
        <dbReference type="Pfam" id="PF13954"/>
    </source>
</evidence>
<accession>A0A8H9Z0U8</accession>
<dbReference type="Pfam" id="PF13954">
    <property type="entry name" value="PapC_N"/>
    <property type="match status" value="1"/>
</dbReference>
<name>A0A8H9Z0U8_9PSED</name>
<evidence type="ECO:0000256" key="6">
    <source>
        <dbReference type="ARBA" id="ARBA00022692"/>
    </source>
</evidence>
<dbReference type="Pfam" id="PF13953">
    <property type="entry name" value="PapC_C"/>
    <property type="match status" value="1"/>
</dbReference>
<evidence type="ECO:0000256" key="2">
    <source>
        <dbReference type="ARBA" id="ARBA00008064"/>
    </source>
</evidence>
<comment type="subcellular location">
    <subcellularLocation>
        <location evidence="1 10">Cell outer membrane</location>
        <topology evidence="1 10">Multi-pass membrane protein</topology>
    </subcellularLocation>
</comment>
<keyword evidence="9 10" id="KW-0998">Cell outer membrane</keyword>
<evidence type="ECO:0000256" key="4">
    <source>
        <dbReference type="ARBA" id="ARBA00022452"/>
    </source>
</evidence>
<feature type="domain" description="PapC-like C-terminal" evidence="11">
    <location>
        <begin position="761"/>
        <end position="825"/>
    </location>
</feature>
<feature type="domain" description="PapC N-terminal" evidence="12">
    <location>
        <begin position="41"/>
        <end position="187"/>
    </location>
</feature>
<dbReference type="GO" id="GO:0009279">
    <property type="term" value="C:cell outer membrane"/>
    <property type="evidence" value="ECO:0007669"/>
    <property type="project" value="UniProtKB-SubCell"/>
</dbReference>
<sequence length="851" mass="93730">MTLGLCSPLSQRHLRFNPIVRYLGGFLMMASAMTHAREYRFSPSSLEGDMLMQQDIDLSLFSKSNAQLPGVYSSKVKINNSQIDTVDITYLSDKSGVLVPQLTPEMLRKLGVDIDKYPPLASQAATNPLENSLGDYIPQAAAKLDFSVMTLNLSIPQAAISSHGKDYIDPSRWDDGAPVAFVDYSFSGSQSEDDSRSRTTNQYLNIRNGANLGGWRVRNYSTWSKTDDANSWDTINTYLQHDIDALKAQFTGGESSTRGEVFDSLQYRGINIASDEEMLPYSQRGYAPTIRGIASSNAEVSVRQNGYLIYQQNVAPGAFAIDDLYSTTNSGDLEVTVKEADGTEHRFTQPYSSVAVMQRPHQMKYEFTAARYRADSSSDQNEPVFAQGSLIYGVNNYFTVFGGVTTSQDYQAANAGSGIALGAFGSISADITLAKAKLDNDEKSTGQSYRLLYSGKVDATDTNFTLASYRYSTSGYYSFADATQKYDQHEEDDLFRYNKRNRIQASISQKIYDVSLYLNGYQQDYWQTSQTERSISAGLNTVVKSISYHLAYTYSKTNDSESDQMVSFGLSMPLSQWLPRAWSSYNISNSKHGYTRQNVGVNGTLLEDERLSYSLQQSHSNHDGDDTSSVYGSYRSQYANLNAGYYYSSDNSQQLSYGVSGAVVAHPLGLTLAQPLGSQFAIVNANHASGVRFQNQRGIQTDWQGNAIIPSLSPYQENRIRIDTTSLPEDVDTTDTAVTVIPSRNAGVVARFDAHVGYRTLIILTRNDGKTVPFGAIATARSPVISGIVDETGTLYLAGVSDSVQLDVKWGNAPNQQCTANASLDTSKNAVNPTGIRSVRAICQQEMKYVN</sequence>
<gene>
    <name evidence="13" type="ORF">HU722_38395</name>
</gene>
<keyword evidence="7" id="KW-0732">Signal</keyword>
<dbReference type="InterPro" id="IPR000015">
    <property type="entry name" value="Fimb_usher"/>
</dbReference>
<dbReference type="PANTHER" id="PTHR30451">
    <property type="entry name" value="OUTER MEMBRANE USHER PROTEIN"/>
    <property type="match status" value="1"/>
</dbReference>
<dbReference type="AlphaFoldDB" id="A0A8H9Z0U8"/>
<evidence type="ECO:0000256" key="1">
    <source>
        <dbReference type="ARBA" id="ARBA00004571"/>
    </source>
</evidence>
<comment type="similarity">
    <text evidence="2 10">Belongs to the fimbrial export usher family.</text>
</comment>
<comment type="caution">
    <text evidence="13">The sequence shown here is derived from an EMBL/GenBank/DDBJ whole genome shotgun (WGS) entry which is preliminary data.</text>
</comment>
<dbReference type="SUPFAM" id="SSF141729">
    <property type="entry name" value="FimD N-terminal domain-like"/>
    <property type="match status" value="1"/>
</dbReference>
<dbReference type="InterPro" id="IPR018030">
    <property type="entry name" value="Fimbrial_membr_usher_CS"/>
</dbReference>
<dbReference type="GO" id="GO:0009297">
    <property type="term" value="P:pilus assembly"/>
    <property type="evidence" value="ECO:0007669"/>
    <property type="project" value="InterPro"/>
</dbReference>
<proteinExistence type="inferred from homology"/>
<evidence type="ECO:0000256" key="5">
    <source>
        <dbReference type="ARBA" id="ARBA00022558"/>
    </source>
</evidence>
<reference evidence="13" key="1">
    <citation type="journal article" date="2020" name="Microorganisms">
        <title>Reliable Identification of Environmental Pseudomonas Isolates Using the rpoD Gene.</title>
        <authorList>
            <consortium name="The Broad Institute Genome Sequencing Platform"/>
            <person name="Girard L."/>
            <person name="Lood C."/>
            <person name="Rokni-Zadeh H."/>
            <person name="van Noort V."/>
            <person name="Lavigne R."/>
            <person name="De Mot R."/>
        </authorList>
    </citation>
    <scope>NUCLEOTIDE SEQUENCE [LARGE SCALE GENOMIC DNA]</scope>
    <source>
        <strain evidence="13">SWRI145</strain>
    </source>
</reference>
<dbReference type="InterPro" id="IPR043142">
    <property type="entry name" value="PapC-like_C_sf"/>
</dbReference>
<evidence type="ECO:0000256" key="7">
    <source>
        <dbReference type="ARBA" id="ARBA00022729"/>
    </source>
</evidence>
<dbReference type="FunFam" id="2.60.40.3110:FF:000001">
    <property type="entry name" value="Putative fimbrial outer membrane usher"/>
    <property type="match status" value="1"/>
</dbReference>